<dbReference type="Pfam" id="PF00015">
    <property type="entry name" value="MCPsignal"/>
    <property type="match status" value="1"/>
</dbReference>
<dbReference type="RefSeq" id="WP_130566828.1">
    <property type="nucleotide sequence ID" value="NZ_SHLY01000003.1"/>
</dbReference>
<comment type="similarity">
    <text evidence="7">Belongs to the methyl-accepting chemotaxis (MCP) protein family.</text>
</comment>
<evidence type="ECO:0000256" key="9">
    <source>
        <dbReference type="SAM" id="MobiDB-lite"/>
    </source>
</evidence>
<comment type="caution">
    <text evidence="13">The sequence shown here is derived from an EMBL/GenBank/DDBJ whole genome shotgun (WGS) entry which is preliminary data.</text>
</comment>
<dbReference type="Gene3D" id="3.30.450.20">
    <property type="entry name" value="PAS domain"/>
    <property type="match status" value="1"/>
</dbReference>
<feature type="domain" description="Methyl-accepting transducer" evidence="11">
    <location>
        <begin position="285"/>
        <end position="521"/>
    </location>
</feature>
<dbReference type="Gene3D" id="1.10.287.950">
    <property type="entry name" value="Methyl-accepting chemotaxis protein"/>
    <property type="match status" value="1"/>
</dbReference>
<comment type="subcellular location">
    <subcellularLocation>
        <location evidence="1">Cell membrane</location>
        <topology evidence="1">Multi-pass membrane protein</topology>
    </subcellularLocation>
</comment>
<dbReference type="PANTHER" id="PTHR32089">
    <property type="entry name" value="METHYL-ACCEPTING CHEMOTAXIS PROTEIN MCPB"/>
    <property type="match status" value="1"/>
</dbReference>
<keyword evidence="6 8" id="KW-0807">Transducer</keyword>
<sequence>MSMRKKMLLLALLPTLAMFLITSFLTVYQLNQVSQVSIDSSRLTLLEAEKLKLKNLIESAKSSVQPILGDSSLSRDEKALRVKELLSHIKFGDDGYLFGYDGQGVRRLLGSSDKGLGDSFIGLKDADGVFFVKDLISKAQGGGGYVFYSFPKPGSSDPKPKVSYAASLPELDWMIGVGTYIDFIDEKAAELEAQQDETLNSILALYLTVAIVVFAIALGFVLIVSQRLTQRLTTVKDRLLEISQGDGDLTQRLVIKADDEIGALAAAFNDFVDKVHKTVAQIGSAVSELTDTSIEMADLAHGTKSTIQAQREETDLVATAMNEMSASSAEVARSAEDAARAASSADEGGAEAQHVVAQTADAINQLESEIGHSASAIETLANDVESIVTVLDVIRSIAEQTNLLALNAAIEAARAGEQGRGFAVVADEVRSLAKRTQESTAEIQQMIERLQSGSREAITTMSNSREAGETAVERATAATAALQAIADAIGLISNMNEQIASASEEQSTVGESINQSVIKIADNATEAEGSAVNAQGVSEKLAELGDRLKGLVGQFKF</sequence>
<dbReference type="SMART" id="SM01049">
    <property type="entry name" value="Cache_2"/>
    <property type="match status" value="1"/>
</dbReference>
<evidence type="ECO:0000259" key="11">
    <source>
        <dbReference type="PROSITE" id="PS50111"/>
    </source>
</evidence>
<evidence type="ECO:0000256" key="1">
    <source>
        <dbReference type="ARBA" id="ARBA00004651"/>
    </source>
</evidence>
<dbReference type="SUPFAM" id="SSF58104">
    <property type="entry name" value="Methyl-accepting chemotaxis protein (MCP) signaling domain"/>
    <property type="match status" value="1"/>
</dbReference>
<dbReference type="CDD" id="cd06225">
    <property type="entry name" value="HAMP"/>
    <property type="match status" value="1"/>
</dbReference>
<dbReference type="InterPro" id="IPR033480">
    <property type="entry name" value="sCache_2"/>
</dbReference>
<organism evidence="13 14">
    <name type="scientific">Corallincola spongiicola</name>
    <dbReference type="NCBI Taxonomy" id="2520508"/>
    <lineage>
        <taxon>Bacteria</taxon>
        <taxon>Pseudomonadati</taxon>
        <taxon>Pseudomonadota</taxon>
        <taxon>Gammaproteobacteria</taxon>
        <taxon>Alteromonadales</taxon>
        <taxon>Psychromonadaceae</taxon>
        <taxon>Corallincola</taxon>
    </lineage>
</organism>
<evidence type="ECO:0000256" key="7">
    <source>
        <dbReference type="ARBA" id="ARBA00029447"/>
    </source>
</evidence>
<feature type="region of interest" description="Disordered" evidence="9">
    <location>
        <begin position="328"/>
        <end position="349"/>
    </location>
</feature>
<reference evidence="14" key="1">
    <citation type="submission" date="2019-02" db="EMBL/GenBank/DDBJ databases">
        <title>Draft genome sequence of Muricauda sp. 176CP4-71.</title>
        <authorList>
            <person name="Park J.-S."/>
        </authorList>
    </citation>
    <scope>NUCLEOTIDE SEQUENCE [LARGE SCALE GENOMIC DNA]</scope>
    <source>
        <strain evidence="14">176GS2-150</strain>
    </source>
</reference>
<dbReference type="CDD" id="cd11386">
    <property type="entry name" value="MCP_signal"/>
    <property type="match status" value="1"/>
</dbReference>
<dbReference type="SMART" id="SM00304">
    <property type="entry name" value="HAMP"/>
    <property type="match status" value="1"/>
</dbReference>
<dbReference type="PROSITE" id="PS50111">
    <property type="entry name" value="CHEMOTAXIS_TRANSDUC_2"/>
    <property type="match status" value="1"/>
</dbReference>
<evidence type="ECO:0000259" key="12">
    <source>
        <dbReference type="PROSITE" id="PS50885"/>
    </source>
</evidence>
<evidence type="ECO:0000256" key="5">
    <source>
        <dbReference type="ARBA" id="ARBA00023136"/>
    </source>
</evidence>
<evidence type="ECO:0000256" key="2">
    <source>
        <dbReference type="ARBA" id="ARBA00022475"/>
    </source>
</evidence>
<evidence type="ECO:0000256" key="10">
    <source>
        <dbReference type="SAM" id="Phobius"/>
    </source>
</evidence>
<dbReference type="Proteomes" id="UP000292544">
    <property type="component" value="Unassembled WGS sequence"/>
</dbReference>
<keyword evidence="3 10" id="KW-0812">Transmembrane</keyword>
<evidence type="ECO:0000256" key="6">
    <source>
        <dbReference type="ARBA" id="ARBA00023224"/>
    </source>
</evidence>
<dbReference type="InterPro" id="IPR004089">
    <property type="entry name" value="MCPsignal_dom"/>
</dbReference>
<dbReference type="Pfam" id="PF17200">
    <property type="entry name" value="sCache_2"/>
    <property type="match status" value="1"/>
</dbReference>
<keyword evidence="5 10" id="KW-0472">Membrane</keyword>
<gene>
    <name evidence="13" type="ORF">EXY25_11095</name>
</gene>
<keyword evidence="2" id="KW-1003">Cell membrane</keyword>
<dbReference type="PANTHER" id="PTHR32089:SF119">
    <property type="entry name" value="METHYL-ACCEPTING CHEMOTAXIS PROTEIN CTPL"/>
    <property type="match status" value="1"/>
</dbReference>
<evidence type="ECO:0000256" key="4">
    <source>
        <dbReference type="ARBA" id="ARBA00022989"/>
    </source>
</evidence>
<dbReference type="PROSITE" id="PS50885">
    <property type="entry name" value="HAMP"/>
    <property type="match status" value="1"/>
</dbReference>
<feature type="domain" description="HAMP" evidence="12">
    <location>
        <begin position="226"/>
        <end position="280"/>
    </location>
</feature>
<evidence type="ECO:0000256" key="8">
    <source>
        <dbReference type="PROSITE-ProRule" id="PRU00284"/>
    </source>
</evidence>
<feature type="transmembrane region" description="Helical" evidence="10">
    <location>
        <begin position="203"/>
        <end position="224"/>
    </location>
</feature>
<evidence type="ECO:0000313" key="14">
    <source>
        <dbReference type="Proteomes" id="UP000292544"/>
    </source>
</evidence>
<proteinExistence type="inferred from homology"/>
<dbReference type="Pfam" id="PF00672">
    <property type="entry name" value="HAMP"/>
    <property type="match status" value="1"/>
</dbReference>
<dbReference type="InterPro" id="IPR003660">
    <property type="entry name" value="HAMP_dom"/>
</dbReference>
<dbReference type="SMART" id="SM00283">
    <property type="entry name" value="MA"/>
    <property type="match status" value="1"/>
</dbReference>
<name>A0ABY1WP84_9GAMM</name>
<feature type="compositionally biased region" description="Low complexity" evidence="9">
    <location>
        <begin position="340"/>
        <end position="349"/>
    </location>
</feature>
<dbReference type="CDD" id="cd18774">
    <property type="entry name" value="PDC2_HK_sensor"/>
    <property type="match status" value="1"/>
</dbReference>
<keyword evidence="14" id="KW-1185">Reference proteome</keyword>
<keyword evidence="4 10" id="KW-1133">Transmembrane helix</keyword>
<evidence type="ECO:0000313" key="13">
    <source>
        <dbReference type="EMBL" id="TAA45893.1"/>
    </source>
</evidence>
<protein>
    <submittedName>
        <fullName evidence="13">Methyl-accepting chemotaxis protein</fullName>
    </submittedName>
</protein>
<evidence type="ECO:0000256" key="3">
    <source>
        <dbReference type="ARBA" id="ARBA00022692"/>
    </source>
</evidence>
<accession>A0ABY1WP84</accession>
<dbReference type="EMBL" id="SHLY01000003">
    <property type="protein sequence ID" value="TAA45893.1"/>
    <property type="molecule type" value="Genomic_DNA"/>
</dbReference>